<reference evidence="2" key="1">
    <citation type="journal article" date="2018" name="Nat. Microbiol.">
        <title>Leveraging single-cell genomics to expand the fungal tree of life.</title>
        <authorList>
            <person name="Ahrendt S.R."/>
            <person name="Quandt C.A."/>
            <person name="Ciobanu D."/>
            <person name="Clum A."/>
            <person name="Salamov A."/>
            <person name="Andreopoulos B."/>
            <person name="Cheng J.F."/>
            <person name="Woyke T."/>
            <person name="Pelin A."/>
            <person name="Henrissat B."/>
            <person name="Reynolds N.K."/>
            <person name="Benny G.L."/>
            <person name="Smith M.E."/>
            <person name="James T.Y."/>
            <person name="Grigoriev I.V."/>
        </authorList>
    </citation>
    <scope>NUCLEOTIDE SEQUENCE [LARGE SCALE GENOMIC DNA]</scope>
    <source>
        <strain evidence="2">ATCC 52028</strain>
    </source>
</reference>
<evidence type="ECO:0000313" key="1">
    <source>
        <dbReference type="EMBL" id="RKO97416.1"/>
    </source>
</evidence>
<organism evidence="1 2">
    <name type="scientific">Caulochytrium protostelioides</name>
    <dbReference type="NCBI Taxonomy" id="1555241"/>
    <lineage>
        <taxon>Eukaryota</taxon>
        <taxon>Fungi</taxon>
        <taxon>Fungi incertae sedis</taxon>
        <taxon>Chytridiomycota</taxon>
        <taxon>Chytridiomycota incertae sedis</taxon>
        <taxon>Chytridiomycetes</taxon>
        <taxon>Caulochytriales</taxon>
        <taxon>Caulochytriaceae</taxon>
        <taxon>Caulochytrium</taxon>
    </lineage>
</organism>
<dbReference type="Proteomes" id="UP000268535">
    <property type="component" value="Unassembled WGS sequence"/>
</dbReference>
<dbReference type="AlphaFoldDB" id="A0A4P9X112"/>
<protein>
    <submittedName>
        <fullName evidence="1">Uncharacterized protein</fullName>
    </submittedName>
</protein>
<name>A0A4P9X112_9FUNG</name>
<proteinExistence type="predicted"/>
<evidence type="ECO:0000313" key="2">
    <source>
        <dbReference type="Proteomes" id="UP000268535"/>
    </source>
</evidence>
<dbReference type="EMBL" id="ML009277">
    <property type="protein sequence ID" value="RKO97416.1"/>
    <property type="molecule type" value="Genomic_DNA"/>
</dbReference>
<gene>
    <name evidence="1" type="ORF">CAUPRSCDRAFT_10910</name>
</gene>
<sequence length="193" mass="20731">MNLGHEIPSKRPQLQDRKWDRRRCLITTMARHVVLGFNILNLPENAFGSPTMMRSSREYFEGLRPVMVPAAIGLCDLNDLEARIVQLAGSEGGQPGRLVLGLVVDHLQSIALCSGRVTDHMHISSNGDNGRHGSLGDHDGAKLDGLAGLGRPGGLAGLGGFSSLTGFGDMRRVEFAADIKKIEADESKVHGAK</sequence>
<accession>A0A4P9X112</accession>